<accession>A0A2V3PTX3</accession>
<reference evidence="1 2" key="1">
    <citation type="submission" date="2018-03" db="EMBL/GenBank/DDBJ databases">
        <title>Genomic Encyclopedia of Archaeal and Bacterial Type Strains, Phase II (KMG-II): from individual species to whole genera.</title>
        <authorList>
            <person name="Goeker M."/>
        </authorList>
    </citation>
    <scope>NUCLEOTIDE SEQUENCE [LARGE SCALE GENOMIC DNA]</scope>
    <source>
        <strain evidence="1 2">DSM 100214</strain>
    </source>
</reference>
<sequence>MCISLGMISFNCNGDATCQDGINLLPMYGRVQKCKEQLDSDSEFLKESDQKEPNRAKAAIDIMNTGWYYLHQGDYDTAMKRINQAWLLDSTNIAVYSSYVVILDLTSKTDEAIKMLDLTCDKINTRVDPDSPTQMNPSNQMFAEFIVGNTFFTYKKMHNTNLAQYLYAKLDMLNIPQSNKEALKNQLRTDIPEIN</sequence>
<comment type="caution">
    <text evidence="1">The sequence shown here is derived from an EMBL/GenBank/DDBJ whole genome shotgun (WGS) entry which is preliminary data.</text>
</comment>
<dbReference type="AlphaFoldDB" id="A0A2V3PTX3"/>
<proteinExistence type="predicted"/>
<dbReference type="SUPFAM" id="SSF48452">
    <property type="entry name" value="TPR-like"/>
    <property type="match status" value="1"/>
</dbReference>
<protein>
    <recommendedName>
        <fullName evidence="3">Tetratricopeptide repeat protein</fullName>
    </recommendedName>
</protein>
<evidence type="ECO:0008006" key="3">
    <source>
        <dbReference type="Google" id="ProtNLM"/>
    </source>
</evidence>
<organism evidence="1 2">
    <name type="scientific">Dysgonomonas alginatilytica</name>
    <dbReference type="NCBI Taxonomy" id="1605892"/>
    <lineage>
        <taxon>Bacteria</taxon>
        <taxon>Pseudomonadati</taxon>
        <taxon>Bacteroidota</taxon>
        <taxon>Bacteroidia</taxon>
        <taxon>Bacteroidales</taxon>
        <taxon>Dysgonomonadaceae</taxon>
        <taxon>Dysgonomonas</taxon>
    </lineage>
</organism>
<evidence type="ECO:0000313" key="1">
    <source>
        <dbReference type="EMBL" id="PXV67357.1"/>
    </source>
</evidence>
<dbReference type="Gene3D" id="1.25.40.10">
    <property type="entry name" value="Tetratricopeptide repeat domain"/>
    <property type="match status" value="1"/>
</dbReference>
<keyword evidence="2" id="KW-1185">Reference proteome</keyword>
<dbReference type="Proteomes" id="UP000247973">
    <property type="component" value="Unassembled WGS sequence"/>
</dbReference>
<name>A0A2V3PTX3_9BACT</name>
<evidence type="ECO:0000313" key="2">
    <source>
        <dbReference type="Proteomes" id="UP000247973"/>
    </source>
</evidence>
<dbReference type="InterPro" id="IPR011990">
    <property type="entry name" value="TPR-like_helical_dom_sf"/>
</dbReference>
<gene>
    <name evidence="1" type="ORF">CLV62_10330</name>
</gene>
<dbReference type="EMBL" id="QICL01000003">
    <property type="protein sequence ID" value="PXV67357.1"/>
    <property type="molecule type" value="Genomic_DNA"/>
</dbReference>